<dbReference type="KEGG" id="aplc:110986817"/>
<dbReference type="RefSeq" id="XP_022104729.1">
    <property type="nucleotide sequence ID" value="XM_022249037.1"/>
</dbReference>
<dbReference type="GO" id="GO:0042277">
    <property type="term" value="F:peptide binding"/>
    <property type="evidence" value="ECO:0007669"/>
    <property type="project" value="TreeGrafter"/>
</dbReference>
<sequence>MHGFVRPTMATTGVNPTLVTYIYDFINETVDFYNDTTNATSASGEGGTAVIYPQRSDYYVRLVLYVIIFVVSTIGNIAVLCSLLRGRRRKSRVNLLILHLTVADLMITLFNIPMDFFWILTIQWYGGDVMCRLCMYVAMVAMYASPFVLIVISLDRFASIVFPLSVRQADIRCKVMLQVSWVACFVISIPQLLVHEVMAHYDDPTFLQCVDYNFMTKYRILWHMYHWFVVCATYVIPLAIIVGCYTAIVIKIFGSSTIRSYSGNNGDRMTLRRSGADTLPKARTRALVMTGAIVTAFIVCWTPSNIQGAIIHIKEKEDKTTPIWLQQVLLALLFSNAAIDPIVYGMFTVDFRRYFPGCFEWRGRRIVWRGRKISRRSTTSSNNYPQMTYASSTRLGAPTGSTANYHVISADTRQVAERCV</sequence>
<gene>
    <name evidence="10 11 12 13 14" type="primary">LOC110986817</name>
</gene>
<evidence type="ECO:0000313" key="12">
    <source>
        <dbReference type="RefSeq" id="XP_022104729.1"/>
    </source>
</evidence>
<dbReference type="PROSITE" id="PS50262">
    <property type="entry name" value="G_PROTEIN_RECEP_F1_2"/>
    <property type="match status" value="1"/>
</dbReference>
<evidence type="ECO:0000256" key="2">
    <source>
        <dbReference type="ARBA" id="ARBA00022475"/>
    </source>
</evidence>
<evidence type="ECO:0000259" key="8">
    <source>
        <dbReference type="PROSITE" id="PS50262"/>
    </source>
</evidence>
<feature type="transmembrane region" description="Helical" evidence="7">
    <location>
        <begin position="286"/>
        <end position="304"/>
    </location>
</feature>
<comment type="subcellular location">
    <subcellularLocation>
        <location evidence="1">Cell membrane</location>
        <topology evidence="1">Multi-pass membrane protein</topology>
    </subcellularLocation>
</comment>
<evidence type="ECO:0000256" key="1">
    <source>
        <dbReference type="ARBA" id="ARBA00004651"/>
    </source>
</evidence>
<dbReference type="InterPro" id="IPR000276">
    <property type="entry name" value="GPCR_Rhodpsn"/>
</dbReference>
<name>A0A8B7ZGJ8_ACAPL</name>
<proteinExistence type="predicted"/>
<dbReference type="GO" id="GO:0032870">
    <property type="term" value="P:cellular response to hormone stimulus"/>
    <property type="evidence" value="ECO:0007669"/>
    <property type="project" value="TreeGrafter"/>
</dbReference>
<dbReference type="AlphaFoldDB" id="A0A8B7ZGJ8"/>
<dbReference type="RefSeq" id="XP_022104727.1">
    <property type="nucleotide sequence ID" value="XM_022249035.1"/>
</dbReference>
<dbReference type="GO" id="GO:0005886">
    <property type="term" value="C:plasma membrane"/>
    <property type="evidence" value="ECO:0007669"/>
    <property type="project" value="UniProtKB-SubCell"/>
</dbReference>
<dbReference type="RefSeq" id="XP_022104730.1">
    <property type="nucleotide sequence ID" value="XM_022249038.1"/>
</dbReference>
<feature type="domain" description="G-protein coupled receptors family 1 profile" evidence="8">
    <location>
        <begin position="75"/>
        <end position="344"/>
    </location>
</feature>
<keyword evidence="5 7" id="KW-0472">Membrane</keyword>
<evidence type="ECO:0000313" key="13">
    <source>
        <dbReference type="RefSeq" id="XP_022104730.1"/>
    </source>
</evidence>
<dbReference type="Gene3D" id="1.20.1070.10">
    <property type="entry name" value="Rhodopsin 7-helix transmembrane proteins"/>
    <property type="match status" value="1"/>
</dbReference>
<dbReference type="Pfam" id="PF00001">
    <property type="entry name" value="7tm_1"/>
    <property type="match status" value="1"/>
</dbReference>
<keyword evidence="3 7" id="KW-0812">Transmembrane</keyword>
<dbReference type="GO" id="GO:0004930">
    <property type="term" value="F:G protein-coupled receptor activity"/>
    <property type="evidence" value="ECO:0007669"/>
    <property type="project" value="InterPro"/>
</dbReference>
<feature type="transmembrane region" description="Helical" evidence="7">
    <location>
        <begin position="62"/>
        <end position="84"/>
    </location>
</feature>
<accession>A0A8B7ZGJ8</accession>
<evidence type="ECO:0000313" key="10">
    <source>
        <dbReference type="RefSeq" id="XP_022104727.1"/>
    </source>
</evidence>
<reference evidence="10 11" key="1">
    <citation type="submission" date="2025-04" db="UniProtKB">
        <authorList>
            <consortium name="RefSeq"/>
        </authorList>
    </citation>
    <scope>IDENTIFICATION</scope>
</reference>
<evidence type="ECO:0000256" key="6">
    <source>
        <dbReference type="ARBA" id="ARBA00023170"/>
    </source>
</evidence>
<protein>
    <submittedName>
        <fullName evidence="10 11">Gonadotropin-releasing hormone II receptor-like</fullName>
    </submittedName>
</protein>
<feature type="transmembrane region" description="Helical" evidence="7">
    <location>
        <begin position="133"/>
        <end position="154"/>
    </location>
</feature>
<feature type="transmembrane region" description="Helical" evidence="7">
    <location>
        <begin position="96"/>
        <end position="121"/>
    </location>
</feature>
<dbReference type="RefSeq" id="XP_022104731.1">
    <property type="nucleotide sequence ID" value="XM_022249039.1"/>
</dbReference>
<evidence type="ECO:0000256" key="4">
    <source>
        <dbReference type="ARBA" id="ARBA00022989"/>
    </source>
</evidence>
<dbReference type="Proteomes" id="UP000694845">
    <property type="component" value="Unplaced"/>
</dbReference>
<dbReference type="PANTHER" id="PTHR24241:SF59">
    <property type="entry name" value="ADIPOKINETIC HORMONE RECEPTOR, ISOFORM C"/>
    <property type="match status" value="1"/>
</dbReference>
<dbReference type="RefSeq" id="XP_022104728.1">
    <property type="nucleotide sequence ID" value="XM_022249036.1"/>
</dbReference>
<keyword evidence="4 7" id="KW-1133">Transmembrane helix</keyword>
<feature type="transmembrane region" description="Helical" evidence="7">
    <location>
        <begin position="175"/>
        <end position="194"/>
    </location>
</feature>
<dbReference type="InterPro" id="IPR017452">
    <property type="entry name" value="GPCR_Rhodpsn_7TM"/>
</dbReference>
<feature type="transmembrane region" description="Helical" evidence="7">
    <location>
        <begin position="324"/>
        <end position="347"/>
    </location>
</feature>
<dbReference type="OMA" id="CNLIVLW"/>
<keyword evidence="2" id="KW-1003">Cell membrane</keyword>
<evidence type="ECO:0000256" key="7">
    <source>
        <dbReference type="SAM" id="Phobius"/>
    </source>
</evidence>
<dbReference type="GeneID" id="110986817"/>
<feature type="transmembrane region" description="Helical" evidence="7">
    <location>
        <begin position="224"/>
        <end position="250"/>
    </location>
</feature>
<keyword evidence="9" id="KW-1185">Reference proteome</keyword>
<evidence type="ECO:0000256" key="3">
    <source>
        <dbReference type="ARBA" id="ARBA00022692"/>
    </source>
</evidence>
<evidence type="ECO:0000313" key="14">
    <source>
        <dbReference type="RefSeq" id="XP_022104731.1"/>
    </source>
</evidence>
<evidence type="ECO:0000256" key="5">
    <source>
        <dbReference type="ARBA" id="ARBA00023136"/>
    </source>
</evidence>
<keyword evidence="6" id="KW-0675">Receptor</keyword>
<dbReference type="OrthoDB" id="6435638at2759"/>
<dbReference type="PANTHER" id="PTHR24241">
    <property type="entry name" value="NEUROPEPTIDE RECEPTOR-RELATED G-PROTEIN COUPLED RECEPTOR"/>
    <property type="match status" value="1"/>
</dbReference>
<dbReference type="PRINTS" id="PR00237">
    <property type="entry name" value="GPCRRHODOPSN"/>
</dbReference>
<organism evidence="9 12">
    <name type="scientific">Acanthaster planci</name>
    <name type="common">Crown-of-thorns starfish</name>
    <dbReference type="NCBI Taxonomy" id="133434"/>
    <lineage>
        <taxon>Eukaryota</taxon>
        <taxon>Metazoa</taxon>
        <taxon>Echinodermata</taxon>
        <taxon>Eleutherozoa</taxon>
        <taxon>Asterozoa</taxon>
        <taxon>Asteroidea</taxon>
        <taxon>Valvatacea</taxon>
        <taxon>Valvatida</taxon>
        <taxon>Acanthasteridae</taxon>
        <taxon>Acanthaster</taxon>
    </lineage>
</organism>
<evidence type="ECO:0000313" key="11">
    <source>
        <dbReference type="RefSeq" id="XP_022104728.1"/>
    </source>
</evidence>
<dbReference type="SUPFAM" id="SSF81321">
    <property type="entry name" value="Family A G protein-coupled receptor-like"/>
    <property type="match status" value="1"/>
</dbReference>
<evidence type="ECO:0000313" key="9">
    <source>
        <dbReference type="Proteomes" id="UP000694845"/>
    </source>
</evidence>